<dbReference type="AlphaFoldDB" id="A0A0F9A9X9"/>
<evidence type="ECO:0000259" key="1">
    <source>
        <dbReference type="Pfam" id="PF09414"/>
    </source>
</evidence>
<gene>
    <name evidence="2" type="ORF">LCGC14_2597070</name>
</gene>
<comment type="caution">
    <text evidence="2">The sequence shown here is derived from an EMBL/GenBank/DDBJ whole genome shotgun (WGS) entry which is preliminary data.</text>
</comment>
<feature type="domain" description="RNA ligase" evidence="1">
    <location>
        <begin position="20"/>
        <end position="184"/>
    </location>
</feature>
<dbReference type="InterPro" id="IPR021122">
    <property type="entry name" value="RNA_ligase_dom_REL/Rnl2"/>
</dbReference>
<dbReference type="Gene3D" id="3.30.470.30">
    <property type="entry name" value="DNA ligase/mRNA capping enzyme"/>
    <property type="match status" value="1"/>
</dbReference>
<organism evidence="2">
    <name type="scientific">marine sediment metagenome</name>
    <dbReference type="NCBI Taxonomy" id="412755"/>
    <lineage>
        <taxon>unclassified sequences</taxon>
        <taxon>metagenomes</taxon>
        <taxon>ecological metagenomes</taxon>
    </lineage>
</organism>
<dbReference type="SMR" id="A0A0F9A9X9"/>
<protein>
    <recommendedName>
        <fullName evidence="1">RNA ligase domain-containing protein</fullName>
    </recommendedName>
</protein>
<evidence type="ECO:0000313" key="2">
    <source>
        <dbReference type="EMBL" id="KKL06334.1"/>
    </source>
</evidence>
<accession>A0A0F9A9X9</accession>
<reference evidence="2" key="1">
    <citation type="journal article" date="2015" name="Nature">
        <title>Complex archaea that bridge the gap between prokaryotes and eukaryotes.</title>
        <authorList>
            <person name="Spang A."/>
            <person name="Saw J.H."/>
            <person name="Jorgensen S.L."/>
            <person name="Zaremba-Niedzwiedzka K."/>
            <person name="Martijn J."/>
            <person name="Lind A.E."/>
            <person name="van Eijk R."/>
            <person name="Schleper C."/>
            <person name="Guy L."/>
            <person name="Ettema T.J."/>
        </authorList>
    </citation>
    <scope>NUCLEOTIDE SEQUENCE</scope>
</reference>
<dbReference type="Pfam" id="PF09414">
    <property type="entry name" value="RNA_ligase"/>
    <property type="match status" value="1"/>
</dbReference>
<name>A0A0F9A9X9_9ZZZZ</name>
<dbReference type="SUPFAM" id="SSF56091">
    <property type="entry name" value="DNA ligase/mRNA capping enzyme, catalytic domain"/>
    <property type="match status" value="1"/>
</dbReference>
<dbReference type="EMBL" id="LAZR01043751">
    <property type="protein sequence ID" value="KKL06334.1"/>
    <property type="molecule type" value="Genomic_DNA"/>
</dbReference>
<sequence length="289" mass="32232">MSYQHIENLYKNQDILMQKECYALEKIHGTSAHITYKDAGVSFFAGGGKYENFVALFDKEGLEKRFAEIILGGETAIIYGESYGGKQQGMSGVYGKDSRFVAFEVKIGDLWLSVPKAEKIVLGLGLEFVSYKKIPCKMSAIDGERDALSIQAQRNGMGEHPREGIVLHPLEEMTKKNGERIIAKHKTEAYSETKTKREVSPEKLQLVKEAQAIAEEWVTPMRLQHVLSGSGIEARVESIGKVIPLMIEDVIREAKGEIVDSPDTRKEIGRQTALMIKRLAQSILVGVMK</sequence>
<proteinExistence type="predicted"/>